<dbReference type="RefSeq" id="XP_033670061.1">
    <property type="nucleotide sequence ID" value="XM_033805373.1"/>
</dbReference>
<protein>
    <submittedName>
        <fullName evidence="1">Uncharacterized protein</fullName>
    </submittedName>
</protein>
<reference evidence="1" key="1">
    <citation type="journal article" date="2020" name="Stud. Mycol.">
        <title>101 Dothideomycetes genomes: a test case for predicting lifestyles and emergence of pathogens.</title>
        <authorList>
            <person name="Haridas S."/>
            <person name="Albert R."/>
            <person name="Binder M."/>
            <person name="Bloem J."/>
            <person name="Labutti K."/>
            <person name="Salamov A."/>
            <person name="Andreopoulos B."/>
            <person name="Baker S."/>
            <person name="Barry K."/>
            <person name="Bills G."/>
            <person name="Bluhm B."/>
            <person name="Cannon C."/>
            <person name="Castanera R."/>
            <person name="Culley D."/>
            <person name="Daum C."/>
            <person name="Ezra D."/>
            <person name="Gonzalez J."/>
            <person name="Henrissat B."/>
            <person name="Kuo A."/>
            <person name="Liang C."/>
            <person name="Lipzen A."/>
            <person name="Lutzoni F."/>
            <person name="Magnuson J."/>
            <person name="Mondo S."/>
            <person name="Nolan M."/>
            <person name="Ohm R."/>
            <person name="Pangilinan J."/>
            <person name="Park H.-J."/>
            <person name="Ramirez L."/>
            <person name="Alfaro M."/>
            <person name="Sun H."/>
            <person name="Tritt A."/>
            <person name="Yoshinaga Y."/>
            <person name="Zwiers L.-H."/>
            <person name="Turgeon B."/>
            <person name="Goodwin S."/>
            <person name="Spatafora J."/>
            <person name="Crous P."/>
            <person name="Grigoriev I."/>
        </authorList>
    </citation>
    <scope>NUCLEOTIDE SEQUENCE</scope>
    <source>
        <strain evidence="1">ATCC 36951</strain>
    </source>
</reference>
<dbReference type="GeneID" id="54558645"/>
<keyword evidence="2" id="KW-1185">Reference proteome</keyword>
<dbReference type="EMBL" id="ML993588">
    <property type="protein sequence ID" value="KAF2169172.1"/>
    <property type="molecule type" value="Genomic_DNA"/>
</dbReference>
<evidence type="ECO:0000313" key="2">
    <source>
        <dbReference type="Proteomes" id="UP000799537"/>
    </source>
</evidence>
<dbReference type="Proteomes" id="UP000799537">
    <property type="component" value="Unassembled WGS sequence"/>
</dbReference>
<gene>
    <name evidence="1" type="ORF">M409DRAFT_20396</name>
</gene>
<proteinExistence type="predicted"/>
<organism evidence="1 2">
    <name type="scientific">Zasmidium cellare ATCC 36951</name>
    <dbReference type="NCBI Taxonomy" id="1080233"/>
    <lineage>
        <taxon>Eukaryota</taxon>
        <taxon>Fungi</taxon>
        <taxon>Dikarya</taxon>
        <taxon>Ascomycota</taxon>
        <taxon>Pezizomycotina</taxon>
        <taxon>Dothideomycetes</taxon>
        <taxon>Dothideomycetidae</taxon>
        <taxon>Mycosphaerellales</taxon>
        <taxon>Mycosphaerellaceae</taxon>
        <taxon>Zasmidium</taxon>
    </lineage>
</organism>
<accession>A0A6A6CTL2</accession>
<name>A0A6A6CTL2_ZASCE</name>
<sequence>MKYSSQRWQGKATAYSDWELSPATVQAIEAPDVLLIALGIEEVFKDQLDMAKTLIGVRVRVATFNCNRSLVLDRGLEFYDIDSTTVPPARRCLAEMWHSACVRLSWAFFGHGHAQVRGSPARPFVAEIAIRDQSSKLLMHRSYRISQTSQMLLKPVSHPKGRDLEANVEISDIAQNLKVTRRGSNCTVFRALTAQWRHPQSGLNLSGAAAAGLISSETIRWSELELLPSPWQRIHYGGLQAIPAVRRALLDHLYAFVLLVSQILDQMLQTIGQRQFAEENSRCLRMRDPLRQSRMRQAWFDLELIKRHADGDVEDYISQLWEERRRCLMAMQWTRIGEVDVDEEAMSQV</sequence>
<evidence type="ECO:0000313" key="1">
    <source>
        <dbReference type="EMBL" id="KAF2169172.1"/>
    </source>
</evidence>
<dbReference type="AlphaFoldDB" id="A0A6A6CTL2"/>